<dbReference type="Proteomes" id="UP000694725">
    <property type="component" value="Unplaced"/>
</dbReference>
<dbReference type="Ensembl" id="ENSSSCT00035064180.1">
    <property type="protein sequence ID" value="ENSSSCP00035025990.1"/>
    <property type="gene ID" value="ENSSSCG00035048182.1"/>
</dbReference>
<evidence type="ECO:0000313" key="2">
    <source>
        <dbReference type="Ensembl" id="ENSSSCP00025034582.1"/>
    </source>
</evidence>
<name>A0A8D0SQK2_PIG</name>
<dbReference type="Proteomes" id="UP000694720">
    <property type="component" value="Unplaced"/>
</dbReference>
<keyword evidence="1" id="KW-0812">Transmembrane</keyword>
<dbReference type="Ensembl" id="ENSSSCT00065102145.1">
    <property type="protein sequence ID" value="ENSSSCP00065045033.1"/>
    <property type="gene ID" value="ENSSSCG00065074168.1"/>
</dbReference>
<organism evidence="2 3">
    <name type="scientific">Sus scrofa</name>
    <name type="common">Pig</name>
    <dbReference type="NCBI Taxonomy" id="9823"/>
    <lineage>
        <taxon>Eukaryota</taxon>
        <taxon>Metazoa</taxon>
        <taxon>Chordata</taxon>
        <taxon>Craniata</taxon>
        <taxon>Vertebrata</taxon>
        <taxon>Euteleostomi</taxon>
        <taxon>Mammalia</taxon>
        <taxon>Eutheria</taxon>
        <taxon>Laurasiatheria</taxon>
        <taxon>Artiodactyla</taxon>
        <taxon>Suina</taxon>
        <taxon>Suidae</taxon>
        <taxon>Sus</taxon>
    </lineage>
</organism>
<accession>A0A8D0SQK2</accession>
<dbReference type="Ensembl" id="ENSSSCT00025079647.1">
    <property type="protein sequence ID" value="ENSSSCP00025034582.1"/>
    <property type="gene ID" value="ENSSSCG00025058212.1"/>
</dbReference>
<sequence>MSNIFFIHSSFNGHLGSFQVLAIANRAVTKIGVHVSFQIRVFIFSEYMPRSRIVGSYGNSIFSFLRNLHTVSFSGCINLHSHQQCTTVPFSPHPYQHLSFVFFMIAILTSMVCVCVCMCINKLNGNQAKIYNKHTDKKIKQSKHIIKITLNI</sequence>
<feature type="transmembrane region" description="Helical" evidence="1">
    <location>
        <begin position="98"/>
        <end position="120"/>
    </location>
</feature>
<dbReference type="AlphaFoldDB" id="A0A8D0SQK2"/>
<reference evidence="2" key="1">
    <citation type="submission" date="2025-05" db="UniProtKB">
        <authorList>
            <consortium name="Ensembl"/>
        </authorList>
    </citation>
    <scope>IDENTIFICATION</scope>
</reference>
<proteinExistence type="predicted"/>
<protein>
    <submittedName>
        <fullName evidence="2">Uncharacterized protein</fullName>
    </submittedName>
</protein>
<dbReference type="Proteomes" id="UP000694724">
    <property type="component" value="Unplaced"/>
</dbReference>
<dbReference type="Proteomes" id="UP000694727">
    <property type="component" value="Unplaced"/>
</dbReference>
<dbReference type="Ensembl" id="ENSSSCT00055022523.1">
    <property type="protein sequence ID" value="ENSSSCP00055017812.1"/>
    <property type="gene ID" value="ENSSSCG00055011507.1"/>
</dbReference>
<keyword evidence="1" id="KW-1133">Transmembrane helix</keyword>
<dbReference type="Proteomes" id="UP000694728">
    <property type="component" value="Unplaced"/>
</dbReference>
<evidence type="ECO:0000313" key="3">
    <source>
        <dbReference type="Proteomes" id="UP000694727"/>
    </source>
</evidence>
<evidence type="ECO:0000256" key="1">
    <source>
        <dbReference type="SAM" id="Phobius"/>
    </source>
</evidence>
<dbReference type="Ensembl" id="ENSSSCT00045025362.1">
    <property type="protein sequence ID" value="ENSSSCP00045017505.1"/>
    <property type="gene ID" value="ENSSSCG00045014957.1"/>
</dbReference>
<keyword evidence="1" id="KW-0472">Membrane</keyword>